<dbReference type="OrthoDB" id="149157at2"/>
<feature type="transmembrane region" description="Helical" evidence="7">
    <location>
        <begin position="351"/>
        <end position="370"/>
    </location>
</feature>
<keyword evidence="4 7" id="KW-0812">Transmembrane</keyword>
<name>A0A2T0SX65_9PSEU</name>
<evidence type="ECO:0000256" key="2">
    <source>
        <dbReference type="ARBA" id="ARBA00007430"/>
    </source>
</evidence>
<organism evidence="8 9">
    <name type="scientific">Umezawaea tangerina</name>
    <dbReference type="NCBI Taxonomy" id="84725"/>
    <lineage>
        <taxon>Bacteria</taxon>
        <taxon>Bacillati</taxon>
        <taxon>Actinomycetota</taxon>
        <taxon>Actinomycetes</taxon>
        <taxon>Pseudonocardiales</taxon>
        <taxon>Pseudonocardiaceae</taxon>
        <taxon>Umezawaea</taxon>
    </lineage>
</organism>
<keyword evidence="5 7" id="KW-1133">Transmembrane helix</keyword>
<feature type="transmembrane region" description="Helical" evidence="7">
    <location>
        <begin position="42"/>
        <end position="65"/>
    </location>
</feature>
<evidence type="ECO:0000256" key="6">
    <source>
        <dbReference type="ARBA" id="ARBA00023136"/>
    </source>
</evidence>
<dbReference type="EMBL" id="PVTF01000009">
    <property type="protein sequence ID" value="PRY38008.1"/>
    <property type="molecule type" value="Genomic_DNA"/>
</dbReference>
<feature type="transmembrane region" description="Helical" evidence="7">
    <location>
        <begin position="169"/>
        <end position="193"/>
    </location>
</feature>
<feature type="transmembrane region" description="Helical" evidence="7">
    <location>
        <begin position="250"/>
        <end position="269"/>
    </location>
</feature>
<dbReference type="PANTHER" id="PTHR30250">
    <property type="entry name" value="PST FAMILY PREDICTED COLANIC ACID TRANSPORTER"/>
    <property type="match status" value="1"/>
</dbReference>
<feature type="transmembrane region" description="Helical" evidence="7">
    <location>
        <begin position="316"/>
        <end position="339"/>
    </location>
</feature>
<comment type="subcellular location">
    <subcellularLocation>
        <location evidence="1">Cell membrane</location>
        <topology evidence="1">Multi-pass membrane protein</topology>
    </subcellularLocation>
</comment>
<feature type="transmembrane region" description="Helical" evidence="7">
    <location>
        <begin position="113"/>
        <end position="133"/>
    </location>
</feature>
<feature type="transmembrane region" description="Helical" evidence="7">
    <location>
        <begin position="145"/>
        <end position="163"/>
    </location>
</feature>
<comment type="similarity">
    <text evidence="2">Belongs to the polysaccharide synthase family.</text>
</comment>
<feature type="transmembrane region" description="Helical" evidence="7">
    <location>
        <begin position="205"/>
        <end position="230"/>
    </location>
</feature>
<evidence type="ECO:0000256" key="5">
    <source>
        <dbReference type="ARBA" id="ARBA00022989"/>
    </source>
</evidence>
<feature type="transmembrane region" description="Helical" evidence="7">
    <location>
        <begin position="439"/>
        <end position="460"/>
    </location>
</feature>
<dbReference type="PANTHER" id="PTHR30250:SF10">
    <property type="entry name" value="LIPOPOLYSACCHARIDE BIOSYNTHESIS PROTEIN WZXC"/>
    <property type="match status" value="1"/>
</dbReference>
<keyword evidence="3" id="KW-1003">Cell membrane</keyword>
<dbReference type="InterPro" id="IPR050833">
    <property type="entry name" value="Poly_Biosynth_Transport"/>
</dbReference>
<dbReference type="Proteomes" id="UP000239494">
    <property type="component" value="Unassembled WGS sequence"/>
</dbReference>
<reference evidence="8 9" key="1">
    <citation type="submission" date="2018-03" db="EMBL/GenBank/DDBJ databases">
        <title>Genomic Encyclopedia of Archaeal and Bacterial Type Strains, Phase II (KMG-II): from individual species to whole genera.</title>
        <authorList>
            <person name="Goeker M."/>
        </authorList>
    </citation>
    <scope>NUCLEOTIDE SEQUENCE [LARGE SCALE GENOMIC DNA]</scope>
    <source>
        <strain evidence="8 9">DSM 44720</strain>
    </source>
</reference>
<sequence>MTRGLAVRGSLWLGAVNLVSKSSQMAVTLVLAALLTQGELGLVALAVAVVNLGQVVQSIGVYDVISRTEHDPRRMAGTVLTMSVGVGVLLAAVLVLAATPITVLLGAPDAAPLVRLAALSLPFSAAGGVQMGLMHRDLDFRRRMLPDAGGAVLGAAVTVVLALRGAGPFALVVGLLCTAVAQPVLGALAGGAVRPTWHRDVATEALRWISVVGPAAVVAALVVNVDYLAVGHVLGPDAVGVYSLAYRIAWVPYIMVGVVLGAVAFPLCAKLVREGRRAELAAATGRFTRAVLVVTGGLYLAVAVVGDRVVVLGARWAPAAAPLVLLCGYGLGISVLHIWYQAVKATGHAGLYLALECAHLVLIAIALVVATGHGVAAVAGAQLAVVCVLVPVTWSLLHRLGVAPAVGGMAARVLAAALVAVVPAVLLDRLGVFGPVDSLVGALAEGVVLLLGYGVGTLLVHRAALDELRGGLR</sequence>
<keyword evidence="6 7" id="KW-0472">Membrane</keyword>
<dbReference type="Pfam" id="PF13440">
    <property type="entry name" value="Polysacc_synt_3"/>
    <property type="match status" value="1"/>
</dbReference>
<evidence type="ECO:0000256" key="3">
    <source>
        <dbReference type="ARBA" id="ARBA00022475"/>
    </source>
</evidence>
<comment type="caution">
    <text evidence="8">The sequence shown here is derived from an EMBL/GenBank/DDBJ whole genome shotgun (WGS) entry which is preliminary data.</text>
</comment>
<dbReference type="GO" id="GO:0005886">
    <property type="term" value="C:plasma membrane"/>
    <property type="evidence" value="ECO:0007669"/>
    <property type="project" value="UniProtKB-SubCell"/>
</dbReference>
<evidence type="ECO:0000313" key="8">
    <source>
        <dbReference type="EMBL" id="PRY38008.1"/>
    </source>
</evidence>
<evidence type="ECO:0000256" key="1">
    <source>
        <dbReference type="ARBA" id="ARBA00004651"/>
    </source>
</evidence>
<feature type="transmembrane region" description="Helical" evidence="7">
    <location>
        <begin position="77"/>
        <end position="101"/>
    </location>
</feature>
<evidence type="ECO:0000256" key="7">
    <source>
        <dbReference type="SAM" id="Phobius"/>
    </source>
</evidence>
<dbReference type="AlphaFoldDB" id="A0A2T0SX65"/>
<feature type="transmembrane region" description="Helical" evidence="7">
    <location>
        <begin position="409"/>
        <end position="427"/>
    </location>
</feature>
<gene>
    <name evidence="8" type="ORF">CLV43_109228</name>
</gene>
<evidence type="ECO:0000256" key="4">
    <source>
        <dbReference type="ARBA" id="ARBA00022692"/>
    </source>
</evidence>
<feature type="transmembrane region" description="Helical" evidence="7">
    <location>
        <begin position="376"/>
        <end position="397"/>
    </location>
</feature>
<evidence type="ECO:0000313" key="9">
    <source>
        <dbReference type="Proteomes" id="UP000239494"/>
    </source>
</evidence>
<feature type="transmembrane region" description="Helical" evidence="7">
    <location>
        <begin position="290"/>
        <end position="310"/>
    </location>
</feature>
<dbReference type="RefSeq" id="WP_106190992.1">
    <property type="nucleotide sequence ID" value="NZ_PVTF01000009.1"/>
</dbReference>
<accession>A0A2T0SX65</accession>
<keyword evidence="9" id="KW-1185">Reference proteome</keyword>
<protein>
    <submittedName>
        <fullName evidence="8">PST family polysaccharide transporter</fullName>
    </submittedName>
</protein>
<proteinExistence type="inferred from homology"/>